<evidence type="ECO:0000256" key="11">
    <source>
        <dbReference type="SAM" id="MobiDB-lite"/>
    </source>
</evidence>
<evidence type="ECO:0000256" key="9">
    <source>
        <dbReference type="PROSITE-ProRule" id="PRU00228"/>
    </source>
</evidence>
<organism evidence="13 14">
    <name type="scientific">Echeneis naucrates</name>
    <name type="common">Live sharksucker</name>
    <dbReference type="NCBI Taxonomy" id="173247"/>
    <lineage>
        <taxon>Eukaryota</taxon>
        <taxon>Metazoa</taxon>
        <taxon>Chordata</taxon>
        <taxon>Craniata</taxon>
        <taxon>Vertebrata</taxon>
        <taxon>Euteleostomi</taxon>
        <taxon>Actinopterygii</taxon>
        <taxon>Neopterygii</taxon>
        <taxon>Teleostei</taxon>
        <taxon>Neoteleostei</taxon>
        <taxon>Acanthomorphata</taxon>
        <taxon>Carangaria</taxon>
        <taxon>Carangiformes</taxon>
        <taxon>Echeneidae</taxon>
        <taxon>Echeneis</taxon>
    </lineage>
</organism>
<dbReference type="Ensembl" id="ENSENLT00000050110.1">
    <property type="protein sequence ID" value="ENSENLP00000048907.1"/>
    <property type="gene ID" value="ENSENLG00000020002.1"/>
</dbReference>
<protein>
    <recommendedName>
        <fullName evidence="8">Dystrobrevin</fullName>
    </recommendedName>
</protein>
<evidence type="ECO:0000256" key="5">
    <source>
        <dbReference type="ARBA" id="ARBA00022771"/>
    </source>
</evidence>
<reference evidence="13" key="2">
    <citation type="submission" date="2025-08" db="UniProtKB">
        <authorList>
            <consortium name="Ensembl"/>
        </authorList>
    </citation>
    <scope>IDENTIFICATION</scope>
</reference>
<evidence type="ECO:0000256" key="6">
    <source>
        <dbReference type="ARBA" id="ARBA00022833"/>
    </source>
</evidence>
<accession>A0A665WZ27</accession>
<dbReference type="Proteomes" id="UP000472264">
    <property type="component" value="Chromosome 17"/>
</dbReference>
<evidence type="ECO:0000256" key="1">
    <source>
        <dbReference type="ARBA" id="ARBA00004496"/>
    </source>
</evidence>
<dbReference type="InterPro" id="IPR017432">
    <property type="entry name" value="Distrobrevin"/>
</dbReference>
<dbReference type="SUPFAM" id="SSF57850">
    <property type="entry name" value="RING/U-box"/>
    <property type="match status" value="1"/>
</dbReference>
<evidence type="ECO:0000256" key="7">
    <source>
        <dbReference type="ARBA" id="ARBA00023054"/>
    </source>
</evidence>
<dbReference type="InterPro" id="IPR015153">
    <property type="entry name" value="EF-hand_dom_typ1"/>
</dbReference>
<evidence type="ECO:0000313" key="14">
    <source>
        <dbReference type="Proteomes" id="UP000472264"/>
    </source>
</evidence>
<dbReference type="Pfam" id="PF09068">
    <property type="entry name" value="EF-hand_2"/>
    <property type="match status" value="1"/>
</dbReference>
<dbReference type="Pfam" id="PF00569">
    <property type="entry name" value="ZZ"/>
    <property type="match status" value="1"/>
</dbReference>
<feature type="domain" description="ZZ-type" evidence="12">
    <location>
        <begin position="208"/>
        <end position="264"/>
    </location>
</feature>
<dbReference type="SMART" id="SM00291">
    <property type="entry name" value="ZnF_ZZ"/>
    <property type="match status" value="1"/>
</dbReference>
<dbReference type="PROSITE" id="PS01357">
    <property type="entry name" value="ZF_ZZ_1"/>
    <property type="match status" value="1"/>
</dbReference>
<dbReference type="GO" id="GO:0005737">
    <property type="term" value="C:cytoplasm"/>
    <property type="evidence" value="ECO:0007669"/>
    <property type="project" value="UniProtKB-SubCell"/>
</dbReference>
<dbReference type="Gene3D" id="1.10.238.10">
    <property type="entry name" value="EF-hand"/>
    <property type="match status" value="2"/>
</dbReference>
<dbReference type="Pfam" id="PF09069">
    <property type="entry name" value="EF-hand_3"/>
    <property type="match status" value="1"/>
</dbReference>
<dbReference type="InterPro" id="IPR043145">
    <property type="entry name" value="Znf_ZZ_sf"/>
</dbReference>
<keyword evidence="7 10" id="KW-0175">Coiled coil</keyword>
<dbReference type="InterPro" id="IPR015154">
    <property type="entry name" value="EF-hand_dom_typ2"/>
</dbReference>
<evidence type="ECO:0000256" key="4">
    <source>
        <dbReference type="ARBA" id="ARBA00022723"/>
    </source>
</evidence>
<dbReference type="PROSITE" id="PS50135">
    <property type="entry name" value="ZF_ZZ_2"/>
    <property type="match status" value="1"/>
</dbReference>
<comment type="subcellular location">
    <subcellularLocation>
        <location evidence="1 8">Cytoplasm</location>
    </subcellularLocation>
</comment>
<dbReference type="FunFam" id="3.30.60.90:FF:000002">
    <property type="entry name" value="Dystrobrevin alpha"/>
    <property type="match status" value="1"/>
</dbReference>
<dbReference type="GO" id="GO:0045202">
    <property type="term" value="C:synapse"/>
    <property type="evidence" value="ECO:0007669"/>
    <property type="project" value="TreeGrafter"/>
</dbReference>
<evidence type="ECO:0000256" key="10">
    <source>
        <dbReference type="SAM" id="Coils"/>
    </source>
</evidence>
<feature type="compositionally biased region" description="Polar residues" evidence="11">
    <location>
        <begin position="519"/>
        <end position="531"/>
    </location>
</feature>
<dbReference type="FunFam" id="1.10.238.10:FF:000014">
    <property type="entry name" value="Dystrobrevin alpha"/>
    <property type="match status" value="1"/>
</dbReference>
<dbReference type="CDD" id="cd16249">
    <property type="entry name" value="EFh_DTNA"/>
    <property type="match status" value="1"/>
</dbReference>
<dbReference type="GO" id="GO:0005886">
    <property type="term" value="C:plasma membrane"/>
    <property type="evidence" value="ECO:0007669"/>
    <property type="project" value="TreeGrafter"/>
</dbReference>
<name>A0A665WZ27_ECHNA</name>
<feature type="compositionally biased region" description="Polar residues" evidence="11">
    <location>
        <begin position="543"/>
        <end position="554"/>
    </location>
</feature>
<keyword evidence="6" id="KW-0862">Zinc</keyword>
<evidence type="ECO:0000313" key="13">
    <source>
        <dbReference type="Ensembl" id="ENSENLP00000048907.1"/>
    </source>
</evidence>
<keyword evidence="4" id="KW-0479">Metal-binding</keyword>
<dbReference type="AlphaFoldDB" id="A0A665WZ27"/>
<reference evidence="13" key="1">
    <citation type="submission" date="2021-04" db="EMBL/GenBank/DDBJ databases">
        <authorList>
            <consortium name="Wellcome Sanger Institute Data Sharing"/>
        </authorList>
    </citation>
    <scope>NUCLEOTIDE SEQUENCE [LARGE SCALE GENOMIC DNA]</scope>
</reference>
<dbReference type="PANTHER" id="PTHR12268">
    <property type="entry name" value="E3 UBIQUITIN-PROTEIN LIGASE KCMF1"/>
    <property type="match status" value="1"/>
</dbReference>
<proteinExistence type="inferred from homology"/>
<dbReference type="GO" id="GO:0099536">
    <property type="term" value="P:synaptic signaling"/>
    <property type="evidence" value="ECO:0007669"/>
    <property type="project" value="TreeGrafter"/>
</dbReference>
<dbReference type="PIRSF" id="PIRSF038204">
    <property type="entry name" value="Distrobrevin"/>
    <property type="match status" value="1"/>
</dbReference>
<evidence type="ECO:0000256" key="8">
    <source>
        <dbReference type="PIRNR" id="PIRNR038204"/>
    </source>
</evidence>
<dbReference type="PANTHER" id="PTHR12268:SF19">
    <property type="entry name" value="DYSTROBREVIN ALPHA"/>
    <property type="match status" value="1"/>
</dbReference>
<dbReference type="SUPFAM" id="SSF47473">
    <property type="entry name" value="EF-hand"/>
    <property type="match status" value="2"/>
</dbReference>
<feature type="region of interest" description="Disordered" evidence="11">
    <location>
        <begin position="517"/>
        <end position="558"/>
    </location>
</feature>
<sequence length="677" mass="76315">MSNFSSGAQELDLIRLSTYRTACKLRFVQKKCNLHLVDIWNVIEAFRENGLNTMDLNAELSVARLEMVLSTIFYQLNKRMPTTHQINVDQSISLLLNFLLAAYDPEGQGKISVLVVKMALATICGGKILDKLRYIFSQISDSAGIMVYSQFDQFLKEVLKLPMAVFEGPSFGYTEQAARASCVCASVCVCTCLFMFVCLTPPLLPAVFHPVECSYCHTESMMGFRYRCQQCHNYQLCQDCFWRGHASGSHSNQHQMKEYTSWKSPAKKLSHALSKSLSCASSREPLHPMFLEMPEKPLSLAHIVPPRPVSITNDYSLSHSMPTSGNPYSTKNKNDDVEQRKPLTAAAPHLLKGRGLNYNLDVADRLADEHVLIGLYVNLLQNIPKTCLLESSNHQDEEHSLIARYAARLAADAAAQQQRVPTDLPCSLDANKQQRQLIAELESKNREILQEIQRLRLQHEEASQPPPDRGQQNPTLLAELRLLRQRKDELEQRMSTLQESRRELMVQLEQLMMLLKTQGPGSPRSSPSHTISRPIPTPIHSDSAGTTPTHTPQDSLMGVGGDVQEAFAQGPRRNLRNDLLIAADSITNTMSSLVKELNSGKNESKKINKSHNCIFKISLNIFISFFHRRSVSAAEEECFENDLEQQLEDELKLEELMKHRQEPDKTCMVSSSFPTLQ</sequence>
<dbReference type="InterPro" id="IPR050774">
    <property type="entry name" value="KCMF1/Dystrophin"/>
</dbReference>
<comment type="similarity">
    <text evidence="2 8">Belongs to the dystrophin family. Dystrobrevin subfamily.</text>
</comment>
<reference evidence="13" key="3">
    <citation type="submission" date="2025-09" db="UniProtKB">
        <authorList>
            <consortium name="Ensembl"/>
        </authorList>
    </citation>
    <scope>IDENTIFICATION</scope>
</reference>
<evidence type="ECO:0000256" key="3">
    <source>
        <dbReference type="ARBA" id="ARBA00022490"/>
    </source>
</evidence>
<keyword evidence="3 8" id="KW-0963">Cytoplasm</keyword>
<gene>
    <name evidence="13" type="primary">dtna</name>
</gene>
<dbReference type="InterPro" id="IPR000433">
    <property type="entry name" value="Znf_ZZ"/>
</dbReference>
<dbReference type="Gene3D" id="3.30.60.90">
    <property type="match status" value="1"/>
</dbReference>
<keyword evidence="5 9" id="KW-0863">Zinc-finger</keyword>
<evidence type="ECO:0000256" key="2">
    <source>
        <dbReference type="ARBA" id="ARBA00009563"/>
    </source>
</evidence>
<evidence type="ECO:0000259" key="12">
    <source>
        <dbReference type="PROSITE" id="PS50135"/>
    </source>
</evidence>
<feature type="coiled-coil region" evidence="10">
    <location>
        <begin position="431"/>
        <end position="507"/>
    </location>
</feature>
<dbReference type="InterPro" id="IPR011992">
    <property type="entry name" value="EF-hand-dom_pair"/>
</dbReference>
<keyword evidence="14" id="KW-1185">Reference proteome</keyword>
<dbReference type="CDD" id="cd02334">
    <property type="entry name" value="ZZ_dystrophin"/>
    <property type="match status" value="1"/>
</dbReference>
<dbReference type="GO" id="GO:0008270">
    <property type="term" value="F:zinc ion binding"/>
    <property type="evidence" value="ECO:0007669"/>
    <property type="project" value="UniProtKB-KW"/>
</dbReference>